<reference evidence="2 3" key="1">
    <citation type="submission" date="2013-11" db="EMBL/GenBank/DDBJ databases">
        <title>Single cell genomics of uncultured Tannerella BU063 (oral taxon 286).</title>
        <authorList>
            <person name="Beall C.J."/>
            <person name="Campbell A.G."/>
            <person name="Griffen A.L."/>
            <person name="Podar M."/>
            <person name="Leys E.J."/>
        </authorList>
    </citation>
    <scope>NUCLEOTIDE SEQUENCE [LARGE SCALE GENOMIC DNA]</scope>
    <source>
        <strain evidence="2">Cell 6/7/9</strain>
    </source>
</reference>
<evidence type="ECO:0000313" key="2">
    <source>
        <dbReference type="EMBL" id="ETK07868.1"/>
    </source>
</evidence>
<keyword evidence="3" id="KW-1185">Reference proteome</keyword>
<evidence type="ECO:0000313" key="3">
    <source>
        <dbReference type="Proteomes" id="UP000018874"/>
    </source>
</evidence>
<name>W2CLF3_9BACT</name>
<feature type="compositionally biased region" description="Basic and acidic residues" evidence="1">
    <location>
        <begin position="35"/>
        <end position="44"/>
    </location>
</feature>
<feature type="region of interest" description="Disordered" evidence="1">
    <location>
        <begin position="35"/>
        <end position="62"/>
    </location>
</feature>
<comment type="caution">
    <text evidence="2">The sequence shown here is derived from an EMBL/GenBank/DDBJ whole genome shotgun (WGS) entry which is preliminary data.</text>
</comment>
<gene>
    <name evidence="2" type="ORF">T231_15215</name>
</gene>
<organism evidence="2 3">
    <name type="scientific">Tannerella sp. oral taxon BU063 isolate Cell 6/7/9</name>
    <dbReference type="NCBI Taxonomy" id="1411021"/>
    <lineage>
        <taxon>Bacteria</taxon>
        <taxon>Pseudomonadati</taxon>
        <taxon>Bacteroidota</taxon>
        <taxon>Bacteroidia</taxon>
        <taxon>Bacteroidales</taxon>
        <taxon>Tannerellaceae</taxon>
        <taxon>Tannerella</taxon>
    </lineage>
</organism>
<proteinExistence type="predicted"/>
<dbReference type="AlphaFoldDB" id="W2CLF3"/>
<evidence type="ECO:0000256" key="1">
    <source>
        <dbReference type="SAM" id="MobiDB-lite"/>
    </source>
</evidence>
<protein>
    <submittedName>
        <fullName evidence="2">Uncharacterized protein</fullName>
    </submittedName>
</protein>
<sequence length="62" mass="6915">MLLKQLHETFEEGLPAIVRRAIVACLDFAEKDGADAIDRRRDQAPEGLRPKRRLGASQGAKE</sequence>
<accession>W2CLF3</accession>
<dbReference type="EMBL" id="AYYD01001240">
    <property type="protein sequence ID" value="ETK07868.1"/>
    <property type="molecule type" value="Genomic_DNA"/>
</dbReference>
<dbReference type="Proteomes" id="UP000018874">
    <property type="component" value="Unassembled WGS sequence"/>
</dbReference>